<proteinExistence type="predicted"/>
<dbReference type="PROSITE" id="PS50075">
    <property type="entry name" value="CARRIER"/>
    <property type="match status" value="1"/>
</dbReference>
<dbReference type="InterPro" id="IPR020806">
    <property type="entry name" value="PKS_PP-bd"/>
</dbReference>
<evidence type="ECO:0000259" key="3">
    <source>
        <dbReference type="PROSITE" id="PS50075"/>
    </source>
</evidence>
<dbReference type="OrthoDB" id="9023404at2"/>
<sequence length="85" mass="9658">MNAHSITPEVQSFLKERLSFYTKMDQDKIAQDADLISLGLQSIDAVLISGEIEDHFKIELDPSTVFEHDTFESFAAEITRRLNAK</sequence>
<dbReference type="Pfam" id="PF00550">
    <property type="entry name" value="PP-binding"/>
    <property type="match status" value="1"/>
</dbReference>
<evidence type="ECO:0000313" key="5">
    <source>
        <dbReference type="Proteomes" id="UP000186002"/>
    </source>
</evidence>
<feature type="domain" description="Carrier" evidence="3">
    <location>
        <begin position="5"/>
        <end position="82"/>
    </location>
</feature>
<keyword evidence="1" id="KW-0596">Phosphopantetheine</keyword>
<keyword evidence="5" id="KW-1185">Reference proteome</keyword>
<organism evidence="4 5">
    <name type="scientific">Roseibium suaedae</name>
    <dbReference type="NCBI Taxonomy" id="735517"/>
    <lineage>
        <taxon>Bacteria</taxon>
        <taxon>Pseudomonadati</taxon>
        <taxon>Pseudomonadota</taxon>
        <taxon>Alphaproteobacteria</taxon>
        <taxon>Hyphomicrobiales</taxon>
        <taxon>Stappiaceae</taxon>
        <taxon>Roseibium</taxon>
    </lineage>
</organism>
<dbReference type="SMART" id="SM01294">
    <property type="entry name" value="PKS_PP_betabranch"/>
    <property type="match status" value="1"/>
</dbReference>
<evidence type="ECO:0000256" key="2">
    <source>
        <dbReference type="ARBA" id="ARBA00022553"/>
    </source>
</evidence>
<accession>A0A1M7P564</accession>
<reference evidence="4 5" key="1">
    <citation type="submission" date="2016-11" db="EMBL/GenBank/DDBJ databases">
        <authorList>
            <person name="Jaros S."/>
            <person name="Januszkiewicz K."/>
            <person name="Wedrychowicz H."/>
        </authorList>
    </citation>
    <scope>NUCLEOTIDE SEQUENCE [LARGE SCALE GENOMIC DNA]</scope>
    <source>
        <strain evidence="4 5">DSM 22153</strain>
    </source>
</reference>
<dbReference type="Proteomes" id="UP000186002">
    <property type="component" value="Unassembled WGS sequence"/>
</dbReference>
<keyword evidence="2" id="KW-0597">Phosphoprotein</keyword>
<evidence type="ECO:0000256" key="1">
    <source>
        <dbReference type="ARBA" id="ARBA00022450"/>
    </source>
</evidence>
<dbReference type="RefSeq" id="WP_073015256.1">
    <property type="nucleotide sequence ID" value="NZ_FRBW01000006.1"/>
</dbReference>
<dbReference type="InterPro" id="IPR009081">
    <property type="entry name" value="PP-bd_ACP"/>
</dbReference>
<dbReference type="AlphaFoldDB" id="A0A1M7P564"/>
<protein>
    <submittedName>
        <fullName evidence="4">Phosphopantetheine attachment site</fullName>
    </submittedName>
</protein>
<dbReference type="GO" id="GO:0031177">
    <property type="term" value="F:phosphopantetheine binding"/>
    <property type="evidence" value="ECO:0007669"/>
    <property type="project" value="InterPro"/>
</dbReference>
<evidence type="ECO:0000313" key="4">
    <source>
        <dbReference type="EMBL" id="SHN11708.1"/>
    </source>
</evidence>
<dbReference type="STRING" id="735517.SAMN05444272_4115"/>
<dbReference type="SUPFAM" id="SSF47336">
    <property type="entry name" value="ACP-like"/>
    <property type="match status" value="1"/>
</dbReference>
<dbReference type="SMART" id="SM00823">
    <property type="entry name" value="PKS_PP"/>
    <property type="match status" value="1"/>
</dbReference>
<name>A0A1M7P564_9HYPH</name>
<dbReference type="Gene3D" id="1.10.1200.10">
    <property type="entry name" value="ACP-like"/>
    <property type="match status" value="1"/>
</dbReference>
<gene>
    <name evidence="4" type="ORF">SAMN05444272_4115</name>
</gene>
<dbReference type="InterPro" id="IPR036736">
    <property type="entry name" value="ACP-like_sf"/>
</dbReference>
<dbReference type="EMBL" id="FRBW01000006">
    <property type="protein sequence ID" value="SHN11708.1"/>
    <property type="molecule type" value="Genomic_DNA"/>
</dbReference>